<gene>
    <name evidence="2" type="ORF">PR001_g13259</name>
    <name evidence="1" type="ORF">PR002_g13010</name>
    <name evidence="3" type="ORF">PR003_g14020</name>
</gene>
<evidence type="ECO:0000313" key="4">
    <source>
        <dbReference type="Proteomes" id="UP000429607"/>
    </source>
</evidence>
<dbReference type="EMBL" id="QXFT01000909">
    <property type="protein sequence ID" value="KAE9333444.1"/>
    <property type="molecule type" value="Genomic_DNA"/>
</dbReference>
<dbReference type="Proteomes" id="UP000429607">
    <property type="component" value="Unassembled WGS sequence"/>
</dbReference>
<protein>
    <submittedName>
        <fullName evidence="2">Uncharacterized protein</fullName>
    </submittedName>
</protein>
<evidence type="ECO:0000313" key="6">
    <source>
        <dbReference type="Proteomes" id="UP000435112"/>
    </source>
</evidence>
<evidence type="ECO:0000313" key="2">
    <source>
        <dbReference type="EMBL" id="KAE9021943.1"/>
    </source>
</evidence>
<organism evidence="2 4">
    <name type="scientific">Phytophthora rubi</name>
    <dbReference type="NCBI Taxonomy" id="129364"/>
    <lineage>
        <taxon>Eukaryota</taxon>
        <taxon>Sar</taxon>
        <taxon>Stramenopiles</taxon>
        <taxon>Oomycota</taxon>
        <taxon>Peronosporomycetes</taxon>
        <taxon>Peronosporales</taxon>
        <taxon>Peronosporaceae</taxon>
        <taxon>Phytophthora</taxon>
    </lineage>
</organism>
<dbReference type="EMBL" id="QXFV01000897">
    <property type="protein sequence ID" value="KAE9021943.1"/>
    <property type="molecule type" value="Genomic_DNA"/>
</dbReference>
<name>A0A6A3M173_9STRA</name>
<dbReference type="Proteomes" id="UP000435112">
    <property type="component" value="Unassembled WGS sequence"/>
</dbReference>
<keyword evidence="5" id="KW-1185">Reference proteome</keyword>
<evidence type="ECO:0000313" key="1">
    <source>
        <dbReference type="EMBL" id="KAE9018754.1"/>
    </source>
</evidence>
<dbReference type="OrthoDB" id="105213at2759"/>
<dbReference type="Proteomes" id="UP000434957">
    <property type="component" value="Unassembled WGS sequence"/>
</dbReference>
<sequence>MSTNKCAICLAVTSADTAARCTILLNRSTKTTIPVLLLLSGGRPNTKSIEMDCQHSDGVGSDWSGSCEKGADFTG</sequence>
<reference evidence="4 6" key="1">
    <citation type="submission" date="2018-09" db="EMBL/GenBank/DDBJ databases">
        <title>Genomic investigation of the strawberry pathogen Phytophthora fragariae indicates pathogenicity is determined by transcriptional variation in three key races.</title>
        <authorList>
            <person name="Adams T.M."/>
            <person name="Armitage A.D."/>
            <person name="Sobczyk M.K."/>
            <person name="Bates H.J."/>
            <person name="Dunwell J.M."/>
            <person name="Nellist C.F."/>
            <person name="Harrison R.J."/>
        </authorList>
    </citation>
    <scope>NUCLEOTIDE SEQUENCE [LARGE SCALE GENOMIC DNA]</scope>
    <source>
        <strain evidence="2 4">SCRP249</strain>
        <strain evidence="1 6">SCRP324</strain>
        <strain evidence="3 5">SCRP333</strain>
    </source>
</reference>
<proteinExistence type="predicted"/>
<comment type="caution">
    <text evidence="2">The sequence shown here is derived from an EMBL/GenBank/DDBJ whole genome shotgun (WGS) entry which is preliminary data.</text>
</comment>
<dbReference type="EMBL" id="QXFU01000843">
    <property type="protein sequence ID" value="KAE9018754.1"/>
    <property type="molecule type" value="Genomic_DNA"/>
</dbReference>
<evidence type="ECO:0000313" key="5">
    <source>
        <dbReference type="Proteomes" id="UP000434957"/>
    </source>
</evidence>
<evidence type="ECO:0000313" key="3">
    <source>
        <dbReference type="EMBL" id="KAE9333444.1"/>
    </source>
</evidence>
<dbReference type="AlphaFoldDB" id="A0A6A3M173"/>
<accession>A0A6A3M173</accession>